<dbReference type="CDD" id="cd07346">
    <property type="entry name" value="ABC_6TM_exporters"/>
    <property type="match status" value="1"/>
</dbReference>
<dbReference type="GO" id="GO:0016887">
    <property type="term" value="F:ATP hydrolysis activity"/>
    <property type="evidence" value="ECO:0007669"/>
    <property type="project" value="InterPro"/>
</dbReference>
<evidence type="ECO:0000256" key="7">
    <source>
        <dbReference type="SAM" id="Phobius"/>
    </source>
</evidence>
<evidence type="ECO:0000256" key="4">
    <source>
        <dbReference type="ARBA" id="ARBA00022840"/>
    </source>
</evidence>
<gene>
    <name evidence="10" type="ORF">OBE_02682</name>
</gene>
<feature type="domain" description="ABC transmembrane type-1" evidence="9">
    <location>
        <begin position="16"/>
        <end position="301"/>
    </location>
</feature>
<dbReference type="InterPro" id="IPR003439">
    <property type="entry name" value="ABC_transporter-like_ATP-bd"/>
</dbReference>
<dbReference type="GO" id="GO:0015421">
    <property type="term" value="F:ABC-type oligopeptide transporter activity"/>
    <property type="evidence" value="ECO:0007669"/>
    <property type="project" value="TreeGrafter"/>
</dbReference>
<proteinExistence type="predicted"/>
<feature type="transmembrane region" description="Helical" evidence="7">
    <location>
        <begin position="56"/>
        <end position="76"/>
    </location>
</feature>
<feature type="domain" description="ABC transporter" evidence="8">
    <location>
        <begin position="335"/>
        <end position="564"/>
    </location>
</feature>
<dbReference type="GO" id="GO:0016020">
    <property type="term" value="C:membrane"/>
    <property type="evidence" value="ECO:0007669"/>
    <property type="project" value="UniProtKB-SubCell"/>
</dbReference>
<dbReference type="InterPro" id="IPR027417">
    <property type="entry name" value="P-loop_NTPase"/>
</dbReference>
<dbReference type="InterPro" id="IPR039421">
    <property type="entry name" value="Type_1_exporter"/>
</dbReference>
<evidence type="ECO:0000256" key="6">
    <source>
        <dbReference type="ARBA" id="ARBA00023136"/>
    </source>
</evidence>
<dbReference type="PROSITE" id="PS50929">
    <property type="entry name" value="ABC_TM1F"/>
    <property type="match status" value="1"/>
</dbReference>
<dbReference type="PROSITE" id="PS00211">
    <property type="entry name" value="ABC_TRANSPORTER_1"/>
    <property type="match status" value="1"/>
</dbReference>
<feature type="transmembrane region" description="Helical" evidence="7">
    <location>
        <begin position="130"/>
        <end position="151"/>
    </location>
</feature>
<protein>
    <submittedName>
        <fullName evidence="10">ABC-type multidrug protein lipid transport system ATPase component</fullName>
    </submittedName>
</protein>
<dbReference type="InterPro" id="IPR003593">
    <property type="entry name" value="AAA+_ATPase"/>
</dbReference>
<dbReference type="PROSITE" id="PS50893">
    <property type="entry name" value="ABC_TRANSPORTER_2"/>
    <property type="match status" value="1"/>
</dbReference>
<evidence type="ECO:0000256" key="1">
    <source>
        <dbReference type="ARBA" id="ARBA00004141"/>
    </source>
</evidence>
<accession>K1TST1</accession>
<keyword evidence="4" id="KW-0067">ATP-binding</keyword>
<dbReference type="GO" id="GO:0005524">
    <property type="term" value="F:ATP binding"/>
    <property type="evidence" value="ECO:0007669"/>
    <property type="project" value="UniProtKB-KW"/>
</dbReference>
<feature type="transmembrane region" description="Helical" evidence="7">
    <location>
        <begin position="252"/>
        <end position="279"/>
    </location>
</feature>
<keyword evidence="3" id="KW-0547">Nucleotide-binding</keyword>
<dbReference type="Pfam" id="PF00664">
    <property type="entry name" value="ABC_membrane"/>
    <property type="match status" value="1"/>
</dbReference>
<name>K1TST1_9ZZZZ</name>
<dbReference type="PANTHER" id="PTHR43394">
    <property type="entry name" value="ATP-DEPENDENT PERMEASE MDL1, MITOCHONDRIAL"/>
    <property type="match status" value="1"/>
</dbReference>
<reference evidence="10" key="1">
    <citation type="journal article" date="2013" name="Environ. Microbiol.">
        <title>Microbiota from the distal guts of lean and obese adolescents exhibit partial functional redundancy besides clear differences in community structure.</title>
        <authorList>
            <person name="Ferrer M."/>
            <person name="Ruiz A."/>
            <person name="Lanza F."/>
            <person name="Haange S.B."/>
            <person name="Oberbach A."/>
            <person name="Till H."/>
            <person name="Bargiela R."/>
            <person name="Campoy C."/>
            <person name="Segura M.T."/>
            <person name="Richter M."/>
            <person name="von Bergen M."/>
            <person name="Seifert J."/>
            <person name="Suarez A."/>
        </authorList>
    </citation>
    <scope>NUCLEOTIDE SEQUENCE</scope>
</reference>
<keyword evidence="5 7" id="KW-1133">Transmembrane helix</keyword>
<evidence type="ECO:0000256" key="5">
    <source>
        <dbReference type="ARBA" id="ARBA00022989"/>
    </source>
</evidence>
<sequence>MINLKKIILKYKYKFLLVILLIIIISLINTFLPYIIKQTIALVKSDVVFHDIKQKLFSLVSVYLITTLICAILEFLKSTILAKNTQDLIYDIRKTTYKRIMDFNMDTFSNMHISTLVTRMTSDISNIGEFIGRTLPMFLSSGVFLILVLIVMSFVNIYFAIIMIVSSIFLVVAVLKIGKKMAYYKKREIEITENLNDYFGETFSSIKTTHIFNIQNERRQKFIDYSSAELSMSTKYFDSQSILTPVRSITRYFIISLILYLCLQGKVANIDIGVIYLVVSYIDKFFEPLGNMLYHYEDIQKGKISMHRIDELMGTDENIENIYQGENTEKLYGNIKFSNVSFSYSNKKSILENVNFSINEGERVALIGETGAGKTTIVNLILGFYKINSGNITFDGKNIDDISLESLRKNISFIQQSPYVFNDTIKKNIVVNNENNFSDEKIIDILKLVGLYNKVTNFKNGIYEIVNENSFSKGEKQLLAFARAIAKDTSIYIFDEPTSNIDVKNEQTIKNIISEVLKDSTVIIIAHRPTTIENVDKILKVQNKKVVVKSRKNIVHINNSEKFT</sequence>
<evidence type="ECO:0000259" key="8">
    <source>
        <dbReference type="PROSITE" id="PS50893"/>
    </source>
</evidence>
<dbReference type="SMART" id="SM00382">
    <property type="entry name" value="AAA"/>
    <property type="match status" value="1"/>
</dbReference>
<keyword evidence="2 7" id="KW-0812">Transmembrane</keyword>
<evidence type="ECO:0000256" key="2">
    <source>
        <dbReference type="ARBA" id="ARBA00022692"/>
    </source>
</evidence>
<comment type="caution">
    <text evidence="10">The sequence shown here is derived from an EMBL/GenBank/DDBJ whole genome shotgun (WGS) entry which is preliminary data.</text>
</comment>
<dbReference type="AlphaFoldDB" id="K1TST1"/>
<dbReference type="Pfam" id="PF00005">
    <property type="entry name" value="ABC_tran"/>
    <property type="match status" value="1"/>
</dbReference>
<dbReference type="PANTHER" id="PTHR43394:SF1">
    <property type="entry name" value="ATP-BINDING CASSETTE SUB-FAMILY B MEMBER 10, MITOCHONDRIAL"/>
    <property type="match status" value="1"/>
</dbReference>
<dbReference type="InterPro" id="IPR017871">
    <property type="entry name" value="ABC_transporter-like_CS"/>
</dbReference>
<dbReference type="InterPro" id="IPR011527">
    <property type="entry name" value="ABC1_TM_dom"/>
</dbReference>
<dbReference type="Gene3D" id="1.20.1560.10">
    <property type="entry name" value="ABC transporter type 1, transmembrane domain"/>
    <property type="match status" value="1"/>
</dbReference>
<dbReference type="SUPFAM" id="SSF90123">
    <property type="entry name" value="ABC transporter transmembrane region"/>
    <property type="match status" value="1"/>
</dbReference>
<evidence type="ECO:0000313" key="10">
    <source>
        <dbReference type="EMBL" id="EKC72858.1"/>
    </source>
</evidence>
<dbReference type="SUPFAM" id="SSF52540">
    <property type="entry name" value="P-loop containing nucleoside triphosphate hydrolases"/>
    <property type="match status" value="1"/>
</dbReference>
<evidence type="ECO:0000259" key="9">
    <source>
        <dbReference type="PROSITE" id="PS50929"/>
    </source>
</evidence>
<dbReference type="InterPro" id="IPR036640">
    <property type="entry name" value="ABC1_TM_sf"/>
</dbReference>
<feature type="transmembrane region" description="Helical" evidence="7">
    <location>
        <begin position="157"/>
        <end position="177"/>
    </location>
</feature>
<dbReference type="EMBL" id="AJWZ01001756">
    <property type="protein sequence ID" value="EKC72858.1"/>
    <property type="molecule type" value="Genomic_DNA"/>
</dbReference>
<organism evidence="10">
    <name type="scientific">human gut metagenome</name>
    <dbReference type="NCBI Taxonomy" id="408170"/>
    <lineage>
        <taxon>unclassified sequences</taxon>
        <taxon>metagenomes</taxon>
        <taxon>organismal metagenomes</taxon>
    </lineage>
</organism>
<feature type="transmembrane region" description="Helical" evidence="7">
    <location>
        <begin position="15"/>
        <end position="36"/>
    </location>
</feature>
<evidence type="ECO:0000256" key="3">
    <source>
        <dbReference type="ARBA" id="ARBA00022741"/>
    </source>
</evidence>
<comment type="subcellular location">
    <subcellularLocation>
        <location evidence="1">Membrane</location>
        <topology evidence="1">Multi-pass membrane protein</topology>
    </subcellularLocation>
</comment>
<dbReference type="Gene3D" id="3.40.50.300">
    <property type="entry name" value="P-loop containing nucleotide triphosphate hydrolases"/>
    <property type="match status" value="1"/>
</dbReference>
<keyword evidence="6 7" id="KW-0472">Membrane</keyword>